<keyword evidence="2" id="KW-0677">Repeat</keyword>
<accession>A0A2U1QIL4</accession>
<dbReference type="GO" id="GO:0008270">
    <property type="term" value="F:zinc ion binding"/>
    <property type="evidence" value="ECO:0007669"/>
    <property type="project" value="UniProtKB-KW"/>
</dbReference>
<keyword evidence="6" id="KW-0808">Transferase</keyword>
<evidence type="ECO:0000259" key="5">
    <source>
        <dbReference type="SMART" id="SM00249"/>
    </source>
</evidence>
<dbReference type="SUPFAM" id="SSF57889">
    <property type="entry name" value="Cysteine-rich domain"/>
    <property type="match status" value="12"/>
</dbReference>
<organism evidence="6 7">
    <name type="scientific">Artemisia annua</name>
    <name type="common">Sweet wormwood</name>
    <dbReference type="NCBI Taxonomy" id="35608"/>
    <lineage>
        <taxon>Eukaryota</taxon>
        <taxon>Viridiplantae</taxon>
        <taxon>Streptophyta</taxon>
        <taxon>Embryophyta</taxon>
        <taxon>Tracheophyta</taxon>
        <taxon>Spermatophyta</taxon>
        <taxon>Magnoliopsida</taxon>
        <taxon>eudicotyledons</taxon>
        <taxon>Gunneridae</taxon>
        <taxon>Pentapetalae</taxon>
        <taxon>asterids</taxon>
        <taxon>campanulids</taxon>
        <taxon>Asterales</taxon>
        <taxon>Asteraceae</taxon>
        <taxon>Asteroideae</taxon>
        <taxon>Anthemideae</taxon>
        <taxon>Artemisiinae</taxon>
        <taxon>Artemisia</taxon>
    </lineage>
</organism>
<gene>
    <name evidence="6" type="ORF">CTI12_AA025240</name>
</gene>
<keyword evidence="3" id="KW-0863">Zinc-finger</keyword>
<dbReference type="STRING" id="35608.A0A2U1QIL4"/>
<evidence type="ECO:0000256" key="1">
    <source>
        <dbReference type="ARBA" id="ARBA00022723"/>
    </source>
</evidence>
<evidence type="ECO:0000256" key="4">
    <source>
        <dbReference type="ARBA" id="ARBA00022833"/>
    </source>
</evidence>
<evidence type="ECO:0000313" key="7">
    <source>
        <dbReference type="Proteomes" id="UP000245207"/>
    </source>
</evidence>
<evidence type="ECO:0000313" key="6">
    <source>
        <dbReference type="EMBL" id="PWA97856.1"/>
    </source>
</evidence>
<keyword evidence="6" id="KW-0418">Kinase</keyword>
<evidence type="ECO:0000256" key="3">
    <source>
        <dbReference type="ARBA" id="ARBA00022771"/>
    </source>
</evidence>
<dbReference type="PANTHER" id="PTHR32410">
    <property type="entry name" value="CYSTEINE/HISTIDINE-RICH C1 DOMAIN FAMILY PROTEIN"/>
    <property type="match status" value="1"/>
</dbReference>
<dbReference type="InterPro" id="IPR046349">
    <property type="entry name" value="C1-like_sf"/>
</dbReference>
<feature type="domain" description="Zinc finger PHD-type" evidence="5">
    <location>
        <begin position="79"/>
        <end position="151"/>
    </location>
</feature>
<dbReference type="Pfam" id="PF03107">
    <property type="entry name" value="C1_2"/>
    <property type="match status" value="8"/>
</dbReference>
<reference evidence="6 7" key="1">
    <citation type="journal article" date="2018" name="Mol. Plant">
        <title>The genome of Artemisia annua provides insight into the evolution of Asteraceae family and artemisinin biosynthesis.</title>
        <authorList>
            <person name="Shen Q."/>
            <person name="Zhang L."/>
            <person name="Liao Z."/>
            <person name="Wang S."/>
            <person name="Yan T."/>
            <person name="Shi P."/>
            <person name="Liu M."/>
            <person name="Fu X."/>
            <person name="Pan Q."/>
            <person name="Wang Y."/>
            <person name="Lv Z."/>
            <person name="Lu X."/>
            <person name="Zhang F."/>
            <person name="Jiang W."/>
            <person name="Ma Y."/>
            <person name="Chen M."/>
            <person name="Hao X."/>
            <person name="Li L."/>
            <person name="Tang Y."/>
            <person name="Lv G."/>
            <person name="Zhou Y."/>
            <person name="Sun X."/>
            <person name="Brodelius P.E."/>
            <person name="Rose J.K.C."/>
            <person name="Tang K."/>
        </authorList>
    </citation>
    <scope>NUCLEOTIDE SEQUENCE [LARGE SCALE GENOMIC DNA]</scope>
    <source>
        <strain evidence="7">cv. Huhao1</strain>
        <tissue evidence="6">Leaf</tissue>
    </source>
</reference>
<sequence length="1642" mass="190065">MLNHTSHTHTLRQRIYNGSWACDYCQNQHETDEIGYSCLEEDCYCRIDVNCVIDVEKKSIHHPSHPHKVCTIPTPILCHCKACGRKHEGIFYNCTTCFFTIHSDCAFLPKKLLIQKTTDDAFYHPHPLTISYSFPILDQRAKYYPICRVCNVAFYEASLWIYKCEKCMYYAHVDCATSRKEPFMSMLSSTGSGILVKNYEDADYPDLLHLPFPDQTDNILKHLFFKKNGPGTFETDEVNLQHIKHQHQSCSFALHEWCTRLPTSIENHPGHPQHTLILLPNVPHKFFNIFRCEVCDLDCNGFAYGCVKCEYYVDVSCGFIPEKITRKAHPNHLLSRVKLDTYQGCHICGTYMSKDRFSFSCSICDKIFIHPKCALLLPGTIRHKYDKHPMSLSYLPIENHKSEYFCEICEDELNPLQSFYHCHKCVQSVHSDCAPLILRPKMAGMHSWYANNIYKFVNVKFGNIHKTPGHLHPLSFTQGTASDGECSMCGDGLRYEMIFKCLKCSCDILLHNFCAELPPMLNHTSHEHTLHQDVEKRGIHHPSHPHKLVCTISTPIVCHCKACGRKHEGIFYSCTTCFFTIHSDCAFLPKKLLIQKTTDDAFYHPHPLTISHSFPRDDQRAKYYPRCRVCNDDFRYKGSLWIYKCEKCIYYAHVDCATSRREPFMSILSSTGSGRLVKNYKDADYPDLLHLPFPDESHNILKHLFFKNNGPGTFETDDEVNLQHIKHQHEVILVDTQCIDSKVGSTSSNINSFMLHNPMKKIELLCNGCLRPIMSMPFYKCAQSCSFALHEWCTRLPTSIENHPGHLQHTLILLPNVPDKFFSIFRCKVCRLYCNGFAYGCDKCKYYVDVSCGFIPEKITHKAHPNHLLSRVKVDNNDRMCHICRTRIHMWEDRFAFSCSICDNIVIHPECALLLPGTIRHKIDKHPMSLSYLPIENHKSEYFCEICEDELDPHRSFYHCHKCVWSVHAACAPLILRSEMADRHYSSSSIYKFVNVKFGGIHKTHDHPHPLSFTQGIASDGRCSNRCWRELRYQIIFKCLECLDVLHCSVQSVKVGHAQSHTLMVIISWGQKLYGHNKNLTISTRFRCHYDISPKSTTTICNPLIIGSHNWCNPGEVLEHEHPPELVDLQPPKIVDACGRKHEGIFYSCTTCFFTIHSDCAFLPKKLLIQKTTDDAFYHPHPLTISHSFPEDDQRAKYYPRCRVCNDDFHYKDSLWIYKCEKCIYYAHVDCATSRREPFMSILSSTGSGRLVKNYKDADYPDLLHLPFPDESHNILKHLFFKNNGPGTFETDDEVNLQHIKHQHEVILVDTQCIDSKVGSTSSNINSFMLHNPMKKIELLCNGCLRPIMSMPFYKCAQSCSFALHEWCTRLPTSIENHPGHLQHTLILLPNVPDKFFSIFRCKVCRLYCNGFAYGCDKCKYYVDVSCGFIPEKITHKAHPNHLLSRVKVDNNDRMCHICRTRIHMWEDRFAFSCSICDNIVIHPECALLLPGTIRHKIDKHPMSLSYLPIENHKSEYFCEICEDELDPHRSFYHCHKCVWSVHAACAPLILRSEMADRHYSSSSIYKFVNVKFGGIHKTHDHPHPLSFTQGIASDGRCSNRCWRELRYQIIFKCLECKYAIHYKCCKALEQIMKLDLQTLEE</sequence>
<name>A0A2U1QIL4_ARTAN</name>
<proteinExistence type="predicted"/>
<dbReference type="InterPro" id="IPR053192">
    <property type="entry name" value="Vacuole_Formation_Reg"/>
</dbReference>
<dbReference type="PANTHER" id="PTHR32410:SF161">
    <property type="entry name" value="DC1, ZINC FINGER, RING_FYVE_PHD-TYPE-RELATED"/>
    <property type="match status" value="1"/>
</dbReference>
<feature type="domain" description="Zinc finger PHD-type" evidence="5">
    <location>
        <begin position="1455"/>
        <end position="1523"/>
    </location>
</feature>
<comment type="caution">
    <text evidence="6">The sequence shown here is derived from an EMBL/GenBank/DDBJ whole genome shotgun (WGS) entry which is preliminary data.</text>
</comment>
<keyword evidence="1" id="KW-0479">Metal-binding</keyword>
<keyword evidence="7" id="KW-1185">Reference proteome</keyword>
<dbReference type="InterPro" id="IPR004146">
    <property type="entry name" value="DC1"/>
</dbReference>
<feature type="domain" description="Zinc finger PHD-type" evidence="5">
    <location>
        <begin position="880"/>
        <end position="948"/>
    </location>
</feature>
<feature type="domain" description="Zinc finger PHD-type" evidence="5">
    <location>
        <begin position="765"/>
        <end position="831"/>
    </location>
</feature>
<feature type="domain" description="Zinc finger PHD-type" evidence="5">
    <location>
        <begin position="405"/>
        <end position="505"/>
    </location>
</feature>
<dbReference type="GO" id="GO:0016301">
    <property type="term" value="F:kinase activity"/>
    <property type="evidence" value="ECO:0007669"/>
    <property type="project" value="UniProtKB-KW"/>
</dbReference>
<feature type="domain" description="Zinc finger PHD-type" evidence="5">
    <location>
        <begin position="559"/>
        <end position="631"/>
    </location>
</feature>
<feature type="domain" description="Zinc finger PHD-type" evidence="5">
    <location>
        <begin position="1340"/>
        <end position="1406"/>
    </location>
</feature>
<dbReference type="EMBL" id="PKPP01000096">
    <property type="protein sequence ID" value="PWA97856.1"/>
    <property type="molecule type" value="Genomic_DNA"/>
</dbReference>
<evidence type="ECO:0000256" key="2">
    <source>
        <dbReference type="ARBA" id="ARBA00022737"/>
    </source>
</evidence>
<protein>
    <submittedName>
        <fullName evidence="6">Protein kinase C-like, phorbol ester/diacylglycerol-binding domain, DC1</fullName>
    </submittedName>
</protein>
<dbReference type="SMART" id="SM00249">
    <property type="entry name" value="PHD"/>
    <property type="match status" value="7"/>
</dbReference>
<keyword evidence="4" id="KW-0862">Zinc</keyword>
<dbReference type="InterPro" id="IPR001965">
    <property type="entry name" value="Znf_PHD"/>
</dbReference>
<dbReference type="Proteomes" id="UP000245207">
    <property type="component" value="Unassembled WGS sequence"/>
</dbReference>